<evidence type="ECO:0000259" key="5">
    <source>
        <dbReference type="Pfam" id="PF01494"/>
    </source>
</evidence>
<evidence type="ECO:0000256" key="4">
    <source>
        <dbReference type="SAM" id="Phobius"/>
    </source>
</evidence>
<comment type="caution">
    <text evidence="6">The sequence shown here is derived from an EMBL/GenBank/DDBJ whole genome shotgun (WGS) entry which is preliminary data.</text>
</comment>
<evidence type="ECO:0000256" key="2">
    <source>
        <dbReference type="ARBA" id="ARBA00022827"/>
    </source>
</evidence>
<reference evidence="6" key="1">
    <citation type="journal article" date="2020" name="Stud. Mycol.">
        <title>101 Dothideomycetes genomes: a test case for predicting lifestyles and emergence of pathogens.</title>
        <authorList>
            <person name="Haridas S."/>
            <person name="Albert R."/>
            <person name="Binder M."/>
            <person name="Bloem J."/>
            <person name="Labutti K."/>
            <person name="Salamov A."/>
            <person name="Andreopoulos B."/>
            <person name="Baker S."/>
            <person name="Barry K."/>
            <person name="Bills G."/>
            <person name="Bluhm B."/>
            <person name="Cannon C."/>
            <person name="Castanera R."/>
            <person name="Culley D."/>
            <person name="Daum C."/>
            <person name="Ezra D."/>
            <person name="Gonzalez J."/>
            <person name="Henrissat B."/>
            <person name="Kuo A."/>
            <person name="Liang C."/>
            <person name="Lipzen A."/>
            <person name="Lutzoni F."/>
            <person name="Magnuson J."/>
            <person name="Mondo S."/>
            <person name="Nolan M."/>
            <person name="Ohm R."/>
            <person name="Pangilinan J."/>
            <person name="Park H.-J."/>
            <person name="Ramirez L."/>
            <person name="Alfaro M."/>
            <person name="Sun H."/>
            <person name="Tritt A."/>
            <person name="Yoshinaga Y."/>
            <person name="Zwiers L.-H."/>
            <person name="Turgeon B."/>
            <person name="Goodwin S."/>
            <person name="Spatafora J."/>
            <person name="Crous P."/>
            <person name="Grigoriev I."/>
        </authorList>
    </citation>
    <scope>NUCLEOTIDE SEQUENCE</scope>
    <source>
        <strain evidence="6">CBS 133067</strain>
    </source>
</reference>
<protein>
    <submittedName>
        <fullName evidence="6">FAD/NAD(P)-binding domain-containing protein</fullName>
    </submittedName>
</protein>
<evidence type="ECO:0000256" key="3">
    <source>
        <dbReference type="ARBA" id="ARBA00023002"/>
    </source>
</evidence>
<dbReference type="PRINTS" id="PR00420">
    <property type="entry name" value="RNGMNOXGNASE"/>
</dbReference>
<dbReference type="GO" id="GO:0071949">
    <property type="term" value="F:FAD binding"/>
    <property type="evidence" value="ECO:0007669"/>
    <property type="project" value="InterPro"/>
</dbReference>
<keyword evidence="7" id="KW-1185">Reference proteome</keyword>
<keyword evidence="4" id="KW-0812">Transmembrane</keyword>
<dbReference type="AlphaFoldDB" id="A0A9P4IN86"/>
<dbReference type="PANTHER" id="PTHR46720:SF3">
    <property type="entry name" value="FAD-BINDING DOMAIN-CONTAINING PROTEIN-RELATED"/>
    <property type="match status" value="1"/>
</dbReference>
<dbReference type="InterPro" id="IPR036188">
    <property type="entry name" value="FAD/NAD-bd_sf"/>
</dbReference>
<evidence type="ECO:0000313" key="7">
    <source>
        <dbReference type="Proteomes" id="UP000799772"/>
    </source>
</evidence>
<dbReference type="PANTHER" id="PTHR46720">
    <property type="entry name" value="HYDROXYLASE, PUTATIVE (AFU_ORTHOLOGUE AFUA_3G01460)-RELATED"/>
    <property type="match status" value="1"/>
</dbReference>
<organism evidence="6 7">
    <name type="scientific">Rhizodiscina lignyota</name>
    <dbReference type="NCBI Taxonomy" id="1504668"/>
    <lineage>
        <taxon>Eukaryota</taxon>
        <taxon>Fungi</taxon>
        <taxon>Dikarya</taxon>
        <taxon>Ascomycota</taxon>
        <taxon>Pezizomycotina</taxon>
        <taxon>Dothideomycetes</taxon>
        <taxon>Pleosporomycetidae</taxon>
        <taxon>Aulographales</taxon>
        <taxon>Rhizodiscinaceae</taxon>
        <taxon>Rhizodiscina</taxon>
    </lineage>
</organism>
<dbReference type="SUPFAM" id="SSF54373">
    <property type="entry name" value="FAD-linked reductases, C-terminal domain"/>
    <property type="match status" value="1"/>
</dbReference>
<dbReference type="SUPFAM" id="SSF51905">
    <property type="entry name" value="FAD/NAD(P)-binding domain"/>
    <property type="match status" value="1"/>
</dbReference>
<keyword evidence="1" id="KW-0285">Flavoprotein</keyword>
<evidence type="ECO:0000256" key="1">
    <source>
        <dbReference type="ARBA" id="ARBA00022630"/>
    </source>
</evidence>
<feature type="transmembrane region" description="Helical" evidence="4">
    <location>
        <begin position="14"/>
        <end position="33"/>
    </location>
</feature>
<dbReference type="Gene3D" id="3.50.50.60">
    <property type="entry name" value="FAD/NAD(P)-binding domain"/>
    <property type="match status" value="1"/>
</dbReference>
<keyword evidence="4" id="KW-0472">Membrane</keyword>
<name>A0A9P4IN86_9PEZI</name>
<feature type="domain" description="FAD-binding" evidence="5">
    <location>
        <begin position="339"/>
        <end position="405"/>
    </location>
</feature>
<dbReference type="GO" id="GO:0016491">
    <property type="term" value="F:oxidoreductase activity"/>
    <property type="evidence" value="ECO:0007669"/>
    <property type="project" value="UniProtKB-KW"/>
</dbReference>
<gene>
    <name evidence="6" type="ORF">NA57DRAFT_30279</name>
</gene>
<keyword evidence="2" id="KW-0274">FAD</keyword>
<dbReference type="Proteomes" id="UP000799772">
    <property type="component" value="Unassembled WGS sequence"/>
</dbReference>
<dbReference type="OrthoDB" id="417877at2759"/>
<proteinExistence type="predicted"/>
<sequence length="456" mass="49701">MSSSTNGTKSPKEIRIAVVGGGIGGLALTIGLLKYPHLSPHIWEAAPAFSEIGAGVASGANAVRAIGLIDERLIAAYKRCATYDASPGTEALWFNVRHGMPGRGNAEGAKPGEVIYQIPYSNPEDLKLDARARSCVHRAQLLDEMVKLIPMENVSFQKTFVDFEIVTPEERGEGGAVKLSFADGTTATADVVIGCDGIKSAVRKAVMRGTGREVEPVYTGDFAYRCLVPTEEAKRVLGEKLGTTGSLYSAYTGYSAQYPVSGGAFYNMIIIRRDPSWDPNSGEPPVWPSEQWVLPAGKETMMHDLKGWHPPSLELMERFSPCDRWALFHLPHNEPYVHSSGAVALMGDAAHASTPHTGAGAGMAMEDAFVLGNLFGELTDADEMPALLMAYDAVRRPRTQTLVQYSRRSGDIMMEVQNNLEARQEMGDIYKWIWTEDLEGELDTAKRIFRVNLAST</sequence>
<accession>A0A9P4IN86</accession>
<dbReference type="GO" id="GO:0044550">
    <property type="term" value="P:secondary metabolite biosynthetic process"/>
    <property type="evidence" value="ECO:0007669"/>
    <property type="project" value="TreeGrafter"/>
</dbReference>
<dbReference type="InterPro" id="IPR051104">
    <property type="entry name" value="FAD_monoxygenase"/>
</dbReference>
<dbReference type="Pfam" id="PF01494">
    <property type="entry name" value="FAD_binding_3"/>
    <property type="match status" value="1"/>
</dbReference>
<keyword evidence="3" id="KW-0560">Oxidoreductase</keyword>
<dbReference type="EMBL" id="ML978121">
    <property type="protein sequence ID" value="KAF2104630.1"/>
    <property type="molecule type" value="Genomic_DNA"/>
</dbReference>
<evidence type="ECO:0000313" key="6">
    <source>
        <dbReference type="EMBL" id="KAF2104630.1"/>
    </source>
</evidence>
<dbReference type="InterPro" id="IPR002938">
    <property type="entry name" value="FAD-bd"/>
</dbReference>
<keyword evidence="4" id="KW-1133">Transmembrane helix</keyword>